<dbReference type="InterPro" id="IPR016305">
    <property type="entry name" value="Mannose-6-P_Isomerase"/>
</dbReference>
<feature type="binding site" evidence="9">
    <location>
        <position position="115"/>
    </location>
    <ligand>
        <name>Zn(2+)</name>
        <dbReference type="ChEBI" id="CHEBI:29105"/>
    </ligand>
</feature>
<dbReference type="GO" id="GO:0009298">
    <property type="term" value="P:GDP-mannose biosynthetic process"/>
    <property type="evidence" value="ECO:0007669"/>
    <property type="project" value="InterPro"/>
</dbReference>
<dbReference type="EC" id="5.3.1.8" evidence="4 10"/>
<evidence type="ECO:0000256" key="2">
    <source>
        <dbReference type="ARBA" id="ARBA00004666"/>
    </source>
</evidence>
<keyword evidence="6 9" id="KW-0862">Zinc</keyword>
<evidence type="ECO:0000259" key="14">
    <source>
        <dbReference type="Pfam" id="PF20511"/>
    </source>
</evidence>
<dbReference type="Gene3D" id="2.60.120.10">
    <property type="entry name" value="Jelly Rolls"/>
    <property type="match status" value="2"/>
</dbReference>
<organism evidence="16 17">
    <name type="scientific">Acropora cervicornis</name>
    <name type="common">Staghorn coral</name>
    <dbReference type="NCBI Taxonomy" id="6130"/>
    <lineage>
        <taxon>Eukaryota</taxon>
        <taxon>Metazoa</taxon>
        <taxon>Cnidaria</taxon>
        <taxon>Anthozoa</taxon>
        <taxon>Hexacorallia</taxon>
        <taxon>Scleractinia</taxon>
        <taxon>Astrocoeniina</taxon>
        <taxon>Acroporidae</taxon>
        <taxon>Acropora</taxon>
    </lineage>
</organism>
<dbReference type="InterPro" id="IPR018050">
    <property type="entry name" value="Pmannose_isomerase-type1_CS"/>
</dbReference>
<reference evidence="16" key="2">
    <citation type="journal article" date="2023" name="Science">
        <title>Genomic signatures of disease resistance in endangered staghorn corals.</title>
        <authorList>
            <person name="Vollmer S.V."/>
            <person name="Selwyn J.D."/>
            <person name="Despard B.A."/>
            <person name="Roesel C.L."/>
        </authorList>
    </citation>
    <scope>NUCLEOTIDE SEQUENCE</scope>
    <source>
        <strain evidence="16">K2</strain>
    </source>
</reference>
<dbReference type="PANTHER" id="PTHR10309">
    <property type="entry name" value="MANNOSE-6-PHOSPHATE ISOMERASE"/>
    <property type="match status" value="1"/>
</dbReference>
<feature type="binding site" evidence="9">
    <location>
        <position position="273"/>
    </location>
    <ligand>
        <name>Zn(2+)</name>
        <dbReference type="ChEBI" id="CHEBI:29105"/>
    </ligand>
</feature>
<dbReference type="InterPro" id="IPR014710">
    <property type="entry name" value="RmlC-like_jellyroll"/>
</dbReference>
<evidence type="ECO:0000256" key="6">
    <source>
        <dbReference type="ARBA" id="ARBA00022833"/>
    </source>
</evidence>
<dbReference type="EMBL" id="JARQWQ010000002">
    <property type="protein sequence ID" value="KAK2573400.1"/>
    <property type="molecule type" value="Genomic_DNA"/>
</dbReference>
<dbReference type="AlphaFoldDB" id="A0AAD9R5U6"/>
<protein>
    <recommendedName>
        <fullName evidence="4 10">Mannose-6-phosphate isomerase</fullName>
        <ecNumber evidence="4 10">5.3.1.8</ecNumber>
    </recommendedName>
</protein>
<dbReference type="InterPro" id="IPR046457">
    <property type="entry name" value="PMI_typeI_cat"/>
</dbReference>
<accession>A0AAD9R5U6</accession>
<dbReference type="GO" id="GO:0008270">
    <property type="term" value="F:zinc ion binding"/>
    <property type="evidence" value="ECO:0007669"/>
    <property type="project" value="InterPro"/>
</dbReference>
<name>A0AAD9R5U6_ACRCE</name>
<dbReference type="Proteomes" id="UP001249851">
    <property type="component" value="Unassembled WGS sequence"/>
</dbReference>
<evidence type="ECO:0000256" key="4">
    <source>
        <dbReference type="ARBA" id="ARBA00011956"/>
    </source>
</evidence>
<feature type="domain" description="Phosphomannose isomerase type I C-terminal" evidence="13">
    <location>
        <begin position="335"/>
        <end position="380"/>
    </location>
</feature>
<comment type="catalytic activity">
    <reaction evidence="1 10">
        <text>D-mannose 6-phosphate = D-fructose 6-phosphate</text>
        <dbReference type="Rhea" id="RHEA:12356"/>
        <dbReference type="ChEBI" id="CHEBI:58735"/>
        <dbReference type="ChEBI" id="CHEBI:61527"/>
        <dbReference type="EC" id="5.3.1.8"/>
    </reaction>
</comment>
<dbReference type="InterPro" id="IPR001250">
    <property type="entry name" value="Man6P_Isoase-1"/>
</dbReference>
<keyword evidence="17" id="KW-1185">Reference proteome</keyword>
<evidence type="ECO:0000256" key="9">
    <source>
        <dbReference type="PIRSR" id="PIRSR001480-2"/>
    </source>
</evidence>
<comment type="similarity">
    <text evidence="3 11">Belongs to the mannose-6-phosphate isomerase type 1 family.</text>
</comment>
<dbReference type="PRINTS" id="PR00714">
    <property type="entry name" value="MAN6PISMRASE"/>
</dbReference>
<evidence type="ECO:0000259" key="15">
    <source>
        <dbReference type="Pfam" id="PF20512"/>
    </source>
</evidence>
<evidence type="ECO:0000256" key="11">
    <source>
        <dbReference type="RuleBase" id="RU004189"/>
    </source>
</evidence>
<proteinExistence type="inferred from homology"/>
<evidence type="ECO:0000256" key="1">
    <source>
        <dbReference type="ARBA" id="ARBA00000757"/>
    </source>
</evidence>
<dbReference type="Pfam" id="PF20511">
    <property type="entry name" value="PMI_typeI_cat"/>
    <property type="match status" value="1"/>
</dbReference>
<dbReference type="CDD" id="cd07011">
    <property type="entry name" value="cupin_PMI_type_I_N"/>
    <property type="match status" value="1"/>
</dbReference>
<evidence type="ECO:0000313" key="17">
    <source>
        <dbReference type="Proteomes" id="UP001249851"/>
    </source>
</evidence>
<evidence type="ECO:0000313" key="16">
    <source>
        <dbReference type="EMBL" id="KAK2573400.1"/>
    </source>
</evidence>
<dbReference type="InterPro" id="IPR046458">
    <property type="entry name" value="PMI_typeI_hel"/>
</dbReference>
<dbReference type="PROSITE" id="PS00965">
    <property type="entry name" value="PMI_I_1"/>
    <property type="match status" value="1"/>
</dbReference>
<evidence type="ECO:0000256" key="7">
    <source>
        <dbReference type="ARBA" id="ARBA00023235"/>
    </source>
</evidence>
<feature type="domain" description="Phosphomannose isomerase type I helical insertion" evidence="15">
    <location>
        <begin position="179"/>
        <end position="254"/>
    </location>
</feature>
<dbReference type="Gene3D" id="1.10.441.10">
    <property type="entry name" value="Phosphomannose Isomerase, domain 2"/>
    <property type="match status" value="1"/>
</dbReference>
<keyword evidence="5 9" id="KW-0479">Metal-binding</keyword>
<comment type="pathway">
    <text evidence="2 12">Nucleotide-sugar biosynthesis; GDP-alpha-D-mannose biosynthesis; alpha-D-mannose 1-phosphate from D-fructose 6-phosphate: step 1/2.</text>
</comment>
<dbReference type="FunFam" id="2.60.120.10:FF:000044">
    <property type="entry name" value="Mannose-6-phosphate isomerase"/>
    <property type="match status" value="1"/>
</dbReference>
<dbReference type="Pfam" id="PF20512">
    <property type="entry name" value="PMI_typeI_hel"/>
    <property type="match status" value="1"/>
</dbReference>
<feature type="domain" description="Phosphomannose isomerase type I catalytic" evidence="14">
    <location>
        <begin position="12"/>
        <end position="157"/>
    </location>
</feature>
<comment type="cofactor">
    <cofactor evidence="9 10">
        <name>Zn(2+)</name>
        <dbReference type="ChEBI" id="CHEBI:29105"/>
    </cofactor>
    <text evidence="9 10">Binds 1 zinc ion per subunit.</text>
</comment>
<dbReference type="SUPFAM" id="SSF51182">
    <property type="entry name" value="RmlC-like cupins"/>
    <property type="match status" value="1"/>
</dbReference>
<dbReference type="InterPro" id="IPR046456">
    <property type="entry name" value="PMI_typeI_C"/>
</dbReference>
<evidence type="ECO:0000259" key="13">
    <source>
        <dbReference type="Pfam" id="PF01238"/>
    </source>
</evidence>
<gene>
    <name evidence="16" type="ORF">P5673_001050</name>
</gene>
<dbReference type="PANTHER" id="PTHR10309:SF0">
    <property type="entry name" value="MANNOSE-6-PHOSPHATE ISOMERASE"/>
    <property type="match status" value="1"/>
</dbReference>
<keyword evidence="7 10" id="KW-0413">Isomerase</keyword>
<evidence type="ECO:0000256" key="12">
    <source>
        <dbReference type="RuleBase" id="RU004248"/>
    </source>
</evidence>
<dbReference type="PROSITE" id="PS00966">
    <property type="entry name" value="PMI_I_2"/>
    <property type="match status" value="1"/>
</dbReference>
<dbReference type="GO" id="GO:0005975">
    <property type="term" value="P:carbohydrate metabolic process"/>
    <property type="evidence" value="ECO:0007669"/>
    <property type="project" value="InterPro"/>
</dbReference>
<feature type="binding site" evidence="9">
    <location>
        <position position="140"/>
    </location>
    <ligand>
        <name>Zn(2+)</name>
        <dbReference type="ChEBI" id="CHEBI:29105"/>
    </ligand>
</feature>
<evidence type="ECO:0000256" key="8">
    <source>
        <dbReference type="PIRSR" id="PIRSR001480-1"/>
    </source>
</evidence>
<dbReference type="GO" id="GO:0005829">
    <property type="term" value="C:cytosol"/>
    <property type="evidence" value="ECO:0007669"/>
    <property type="project" value="TreeGrafter"/>
</dbReference>
<dbReference type="GO" id="GO:0004476">
    <property type="term" value="F:mannose-6-phosphate isomerase activity"/>
    <property type="evidence" value="ECO:0007669"/>
    <property type="project" value="UniProtKB-EC"/>
</dbReference>
<dbReference type="NCBIfam" id="TIGR00218">
    <property type="entry name" value="manA"/>
    <property type="match status" value="1"/>
</dbReference>
<comment type="caution">
    <text evidence="16">The sequence shown here is derived from an EMBL/GenBank/DDBJ whole genome shotgun (WGS) entry which is preliminary data.</text>
</comment>
<sequence>MASLAGYDNEVVELKCAVQSYAWGKIGLDSTVAQLSQHSPSFELEEDKPYAELWMGTHINGPSKLLCGNKEVLLAEWIDKNTFVLGATVKEAFDGKLPFLFKVLSVNKALSIQAHPSKSQAKQLHMERPDVYTDSNHKPEVIIALTTFESLCGFRPLAEIKKYIKTIPELALVIGKEAEDAITSGSDSEALKTAFSALMRSKPDIVSKHLHNLEDRILEMKRLEMDISSICGDLLLRLTSQFPEDVGCLCIYFLNYITLKPGEAMFLGSNLPHAYLAGDCMECMACSDNVVRAGLTPKLKDVDTLCEMLDYRCRTKEEIIFSCTQSPNNPFVTVYDPPVPDFTIARIQIPSSCSSYTFEALNGPSIAIMICGSGGINISSTRIALGRGTVVFISANTTFDFNNCDGVDCEIYQAYCVL</sequence>
<evidence type="ECO:0000256" key="3">
    <source>
        <dbReference type="ARBA" id="ARBA00010772"/>
    </source>
</evidence>
<evidence type="ECO:0000256" key="10">
    <source>
        <dbReference type="RuleBase" id="RU000611"/>
    </source>
</evidence>
<dbReference type="PIRSF" id="PIRSF001480">
    <property type="entry name" value="Mannose-6-phosphate_isomerase"/>
    <property type="match status" value="1"/>
</dbReference>
<feature type="binding site" evidence="9">
    <location>
        <position position="113"/>
    </location>
    <ligand>
        <name>Zn(2+)</name>
        <dbReference type="ChEBI" id="CHEBI:29105"/>
    </ligand>
</feature>
<feature type="active site" evidence="8">
    <location>
        <position position="292"/>
    </location>
</feature>
<dbReference type="Pfam" id="PF01238">
    <property type="entry name" value="PMI_typeI_C"/>
    <property type="match status" value="1"/>
</dbReference>
<evidence type="ECO:0000256" key="5">
    <source>
        <dbReference type="ARBA" id="ARBA00022723"/>
    </source>
</evidence>
<reference evidence="16" key="1">
    <citation type="journal article" date="2023" name="G3 (Bethesda)">
        <title>Whole genome assembly and annotation of the endangered Caribbean coral Acropora cervicornis.</title>
        <authorList>
            <person name="Selwyn J.D."/>
            <person name="Vollmer S.V."/>
        </authorList>
    </citation>
    <scope>NUCLEOTIDE SEQUENCE</scope>
    <source>
        <strain evidence="16">K2</strain>
    </source>
</reference>
<dbReference type="InterPro" id="IPR011051">
    <property type="entry name" value="RmlC_Cupin_sf"/>
</dbReference>